<evidence type="ECO:0000313" key="1">
    <source>
        <dbReference type="EMBL" id="BAK55659.1"/>
    </source>
</evidence>
<dbReference type="EMBL" id="AB284368">
    <property type="protein sequence ID" value="BAK55659.1"/>
    <property type="molecule type" value="Genomic_DNA"/>
</dbReference>
<dbReference type="AlphaFoldDB" id="F8WK26"/>
<name>F8WK26_9ENTE</name>
<feature type="non-terminal residue" evidence="1">
    <location>
        <position position="1"/>
    </location>
</feature>
<protein>
    <submittedName>
        <fullName evidence="1">Uncharacterized protein</fullName>
    </submittedName>
</protein>
<organism evidence="1">
    <name type="scientific">Enterococcus durans</name>
    <dbReference type="NCBI Taxonomy" id="53345"/>
    <lineage>
        <taxon>Bacteria</taxon>
        <taxon>Bacillati</taxon>
        <taxon>Bacillota</taxon>
        <taxon>Bacilli</taxon>
        <taxon>Lactobacillales</taxon>
        <taxon>Enterococcaceae</taxon>
        <taxon>Enterococcus</taxon>
    </lineage>
</organism>
<reference evidence="1" key="1">
    <citation type="submission" date="2006-11" db="EMBL/GenBank/DDBJ databases">
        <title>Characterization of durancin TW-49M and its atypical genetic locus: a novel bacteriocin produced by carrot-isolated Enterococcus durans QU 49.</title>
        <authorList>
            <person name="Hu C."/>
            <person name="Zendo T."/>
            <person name="Nakayama J."/>
            <person name="Sonomoto K."/>
        </authorList>
    </citation>
    <scope>NUCLEOTIDE SEQUENCE</scope>
    <source>
        <strain evidence="1">QU 49</strain>
    </source>
</reference>
<proteinExistence type="predicted"/>
<accession>F8WK26</accession>
<sequence length="311" mass="34628">DIKSPKQIKLGYGRNFEDFAPIPGRNAAIVNTLVVDHEQDKNGFIEFVQRVETLAEKYFPGNTAAGKAKLVADYFRNEAYGNTIWEVVAGFIDWKFVDLVNETIPTSERQFDYIDPMSGATIGGAHCFAAIAGYLNHGLPDYEKANIGDGCGWLGDLDTLLIDYWNNKDTIDSVYQFGFDWIGGSKGFFSREDLIADVDAWNIVSQVIGNQRSLADAFTDYLQEPELSGYRYSSFIATRYAATEENMLKSAQEALLSTLTDNPILALFRLGLIGHFGSPGIVSDVDKETEAKEALCKAFKDKILRLAKDEY</sequence>